<feature type="active site" description="Nucleophile" evidence="2">
    <location>
        <position position="38"/>
    </location>
</feature>
<dbReference type="InterPro" id="IPR002641">
    <property type="entry name" value="PNPLA_dom"/>
</dbReference>
<dbReference type="Gene3D" id="3.40.1090.10">
    <property type="entry name" value="Cytosolic phospholipase A2 catalytic domain"/>
    <property type="match status" value="2"/>
</dbReference>
<evidence type="ECO:0000259" key="3">
    <source>
        <dbReference type="PROSITE" id="PS51635"/>
    </source>
</evidence>
<dbReference type="PROSITE" id="PS51635">
    <property type="entry name" value="PNPLA"/>
    <property type="match status" value="1"/>
</dbReference>
<dbReference type="OrthoDB" id="9770965at2"/>
<comment type="caution">
    <text evidence="4">The sequence shown here is derived from an EMBL/GenBank/DDBJ whole genome shotgun (WGS) entry which is preliminary data.</text>
</comment>
<dbReference type="EMBL" id="LDJR01000014">
    <property type="protein sequence ID" value="OAK75331.1"/>
    <property type="molecule type" value="Genomic_DNA"/>
</dbReference>
<dbReference type="Pfam" id="PF01734">
    <property type="entry name" value="Patatin"/>
    <property type="match status" value="1"/>
</dbReference>
<feature type="short sequence motif" description="DGA/G" evidence="2">
    <location>
        <begin position="183"/>
        <end position="185"/>
    </location>
</feature>
<feature type="domain" description="PNPLA" evidence="3">
    <location>
        <begin position="5"/>
        <end position="196"/>
    </location>
</feature>
<evidence type="ECO:0000256" key="2">
    <source>
        <dbReference type="PROSITE-ProRule" id="PRU01161"/>
    </source>
</evidence>
<dbReference type="PANTHER" id="PTHR46394:SF1">
    <property type="entry name" value="PNPLA DOMAIN-CONTAINING PROTEIN"/>
    <property type="match status" value="1"/>
</dbReference>
<keyword evidence="2" id="KW-0442">Lipid degradation</keyword>
<evidence type="ECO:0000313" key="5">
    <source>
        <dbReference type="Proteomes" id="UP000077881"/>
    </source>
</evidence>
<dbReference type="GO" id="GO:0016042">
    <property type="term" value="P:lipid catabolic process"/>
    <property type="evidence" value="ECO:0007669"/>
    <property type="project" value="UniProtKB-UniRule"/>
</dbReference>
<protein>
    <recommendedName>
        <fullName evidence="3">PNPLA domain-containing protein</fullName>
    </recommendedName>
</protein>
<dbReference type="PATRIC" id="fig|217031.6.peg.663"/>
<dbReference type="CDD" id="cd07207">
    <property type="entry name" value="Pat_ExoU_VipD_like"/>
    <property type="match status" value="1"/>
</dbReference>
<reference evidence="4 5" key="1">
    <citation type="submission" date="2015-05" db="EMBL/GenBank/DDBJ databases">
        <title>Comparison of genome.</title>
        <authorList>
            <person name="Zheng Z."/>
            <person name="Sun M."/>
        </authorList>
    </citation>
    <scope>NUCLEOTIDE SEQUENCE [LARGE SCALE GENOMIC DNA]</scope>
    <source>
        <strain evidence="4 5">G25-74</strain>
    </source>
</reference>
<feature type="active site" description="Proton acceptor" evidence="2">
    <location>
        <position position="183"/>
    </location>
</feature>
<organism evidence="4 5">
    <name type="scientific">Lederbergia galactosidilytica</name>
    <dbReference type="NCBI Taxonomy" id="217031"/>
    <lineage>
        <taxon>Bacteria</taxon>
        <taxon>Bacillati</taxon>
        <taxon>Bacillota</taxon>
        <taxon>Bacilli</taxon>
        <taxon>Bacillales</taxon>
        <taxon>Bacillaceae</taxon>
        <taxon>Lederbergia</taxon>
    </lineage>
</organism>
<proteinExistence type="predicted"/>
<dbReference type="InterPro" id="IPR016035">
    <property type="entry name" value="Acyl_Trfase/lysoPLipase"/>
</dbReference>
<dbReference type="GO" id="GO:0016787">
    <property type="term" value="F:hydrolase activity"/>
    <property type="evidence" value="ECO:0007669"/>
    <property type="project" value="UniProtKB-UniRule"/>
</dbReference>
<keyword evidence="2" id="KW-0378">Hydrolase</keyword>
<dbReference type="Proteomes" id="UP000077881">
    <property type="component" value="Unassembled WGS sequence"/>
</dbReference>
<evidence type="ECO:0000256" key="1">
    <source>
        <dbReference type="ARBA" id="ARBA00023098"/>
    </source>
</evidence>
<feature type="short sequence motif" description="GXSXG" evidence="2">
    <location>
        <begin position="36"/>
        <end position="40"/>
    </location>
</feature>
<evidence type="ECO:0000313" key="4">
    <source>
        <dbReference type="EMBL" id="OAK75331.1"/>
    </source>
</evidence>
<dbReference type="InterPro" id="IPR052580">
    <property type="entry name" value="Lipid_Hydrolase"/>
</dbReference>
<keyword evidence="1 2" id="KW-0443">Lipid metabolism</keyword>
<gene>
    <name evidence="4" type="ORF">ABB05_03045</name>
</gene>
<dbReference type="AlphaFoldDB" id="A0A178A5E9"/>
<dbReference type="SUPFAM" id="SSF52151">
    <property type="entry name" value="FabD/lysophospholipase-like"/>
    <property type="match status" value="1"/>
</dbReference>
<name>A0A178A5E9_9BACI</name>
<sequence length="293" mass="32900">MDVDGVFSGGGIKGYALLGACEVLEEQGITFNRLAGTSAGAIMAAFIAAGYTSKEILKILNETKISTFLDQKKTIIPLPISKWLCLYWRMGLYQGKTLEDWIRQKLANKGVYTFSDLPKGKLRLIASDISSGKLLVLPDDLEGLGIPKETFPIAKAVRMSCGLPFFFEPVKLHSLSGKSIVVDGGLLSNFPIWLFDEDNKRKRPILGIKLSYKADEQPKREIKNALSLFEALFSTMKDVHDARYISRRHEKDIIFIPLEEGLTTEFNLSDQKKDVLIKTGRLRAKDFLKTWTY</sequence>
<feature type="short sequence motif" description="GXGXXG" evidence="2">
    <location>
        <begin position="9"/>
        <end position="14"/>
    </location>
</feature>
<keyword evidence="5" id="KW-1185">Reference proteome</keyword>
<dbReference type="RefSeq" id="WP_057983242.1">
    <property type="nucleotide sequence ID" value="NZ_JAGGKH010000006.1"/>
</dbReference>
<dbReference type="STRING" id="217031.ABB05_03045"/>
<dbReference type="PANTHER" id="PTHR46394">
    <property type="entry name" value="ANNEXIN"/>
    <property type="match status" value="1"/>
</dbReference>
<accession>A0A178A5E9</accession>